<dbReference type="Proteomes" id="UP000324800">
    <property type="component" value="Unassembled WGS sequence"/>
</dbReference>
<dbReference type="EMBL" id="SNRW01016579">
    <property type="protein sequence ID" value="KAA6369216.1"/>
    <property type="molecule type" value="Genomic_DNA"/>
</dbReference>
<dbReference type="AlphaFoldDB" id="A0A5J4UEM1"/>
<sequence>MDRIHFIEGGTDSAYRAISGESDTEDDRIVEIIERDQAVVQKPVRVDALKLKNKPATIELPDCFAYHNFCLIFLIIYRVLV</sequence>
<proteinExistence type="predicted"/>
<evidence type="ECO:0000313" key="2">
    <source>
        <dbReference type="Proteomes" id="UP000324800"/>
    </source>
</evidence>
<protein>
    <submittedName>
        <fullName evidence="1">Uncharacterized protein</fullName>
    </submittedName>
</protein>
<gene>
    <name evidence="1" type="ORF">EZS28_035257</name>
</gene>
<name>A0A5J4UEM1_9EUKA</name>
<comment type="caution">
    <text evidence="1">The sequence shown here is derived from an EMBL/GenBank/DDBJ whole genome shotgun (WGS) entry which is preliminary data.</text>
</comment>
<organism evidence="1 2">
    <name type="scientific">Streblomastix strix</name>
    <dbReference type="NCBI Taxonomy" id="222440"/>
    <lineage>
        <taxon>Eukaryota</taxon>
        <taxon>Metamonada</taxon>
        <taxon>Preaxostyla</taxon>
        <taxon>Oxymonadida</taxon>
        <taxon>Streblomastigidae</taxon>
        <taxon>Streblomastix</taxon>
    </lineage>
</organism>
<accession>A0A5J4UEM1</accession>
<evidence type="ECO:0000313" key="1">
    <source>
        <dbReference type="EMBL" id="KAA6369216.1"/>
    </source>
</evidence>
<reference evidence="1 2" key="1">
    <citation type="submission" date="2019-03" db="EMBL/GenBank/DDBJ databases">
        <title>Single cell metagenomics reveals metabolic interactions within the superorganism composed of flagellate Streblomastix strix and complex community of Bacteroidetes bacteria on its surface.</title>
        <authorList>
            <person name="Treitli S.C."/>
            <person name="Kolisko M."/>
            <person name="Husnik F."/>
            <person name="Keeling P."/>
            <person name="Hampl V."/>
        </authorList>
    </citation>
    <scope>NUCLEOTIDE SEQUENCE [LARGE SCALE GENOMIC DNA]</scope>
    <source>
        <strain evidence="1">ST1C</strain>
    </source>
</reference>